<name>A0AAW5SFX2_MYCNV</name>
<feature type="region of interest" description="Disordered" evidence="1">
    <location>
        <begin position="1"/>
        <end position="21"/>
    </location>
</feature>
<proteinExistence type="predicted"/>
<dbReference type="RefSeq" id="WP_067391327.1">
    <property type="nucleotide sequence ID" value="NZ_BCTA01000038.1"/>
</dbReference>
<accession>A0AAW5SFX2</accession>
<dbReference type="Proteomes" id="UP000069773">
    <property type="component" value="Unassembled WGS sequence"/>
</dbReference>
<dbReference type="EMBL" id="BCTA01000038">
    <property type="protein sequence ID" value="GAT10223.1"/>
    <property type="molecule type" value="Genomic_DNA"/>
</dbReference>
<protein>
    <submittedName>
        <fullName evidence="2">Gp06</fullName>
    </submittedName>
</protein>
<organism evidence="3 5">
    <name type="scientific">Mycolicibacterium novocastrense</name>
    <name type="common">Mycobacterium novocastrense</name>
    <dbReference type="NCBI Taxonomy" id="59813"/>
    <lineage>
        <taxon>Bacteria</taxon>
        <taxon>Bacillati</taxon>
        <taxon>Actinomycetota</taxon>
        <taxon>Actinomycetes</taxon>
        <taxon>Mycobacteriales</taxon>
        <taxon>Mycobacteriaceae</taxon>
        <taxon>Mycolicibacterium</taxon>
    </lineage>
</organism>
<evidence type="ECO:0000256" key="1">
    <source>
        <dbReference type="SAM" id="MobiDB-lite"/>
    </source>
</evidence>
<reference evidence="3" key="2">
    <citation type="submission" date="2020-07" db="EMBL/GenBank/DDBJ databases">
        <authorList>
            <person name="Pettersson B.M.F."/>
            <person name="Behra P.R.K."/>
            <person name="Ramesh M."/>
            <person name="Das S."/>
            <person name="Dasgupta S."/>
            <person name="Kirsebom L.A."/>
        </authorList>
    </citation>
    <scope>NUCLEOTIDE SEQUENCE</scope>
    <source>
        <strain evidence="3">DSM 44203</strain>
    </source>
</reference>
<keyword evidence="4" id="KW-1185">Reference proteome</keyword>
<gene>
    <name evidence="3" type="ORF">H7I77_04715</name>
    <name evidence="2" type="ORF">RMCN_3356</name>
</gene>
<evidence type="ECO:0000313" key="2">
    <source>
        <dbReference type="EMBL" id="GAT10223.1"/>
    </source>
</evidence>
<evidence type="ECO:0000313" key="3">
    <source>
        <dbReference type="EMBL" id="MCV7022653.1"/>
    </source>
</evidence>
<comment type="caution">
    <text evidence="3">The sequence shown here is derived from an EMBL/GenBank/DDBJ whole genome shotgun (WGS) entry which is preliminary data.</text>
</comment>
<sequence>MTPHQHTPAPGETADEHRRRGLSVRYRKAHTRGAYRVRWDAYDLAVLYLSTGRAHLATPKQIHAQINGGRCAFAPVRAAIADARRDCAPAQTPAADAAAQDPRDLTTCTECSARLIRHWTSDGMDFTWLDEAGSRQAGQGGPPGIDSIEDYLDWLRAHDMRGYSAFLAQVTLGAGLLPWQHWHLPAPVIETGAGFPPLPWCCGEPARRVRDGWICREDPQHRPAAAPAV</sequence>
<dbReference type="Proteomes" id="UP001207528">
    <property type="component" value="Unassembled WGS sequence"/>
</dbReference>
<reference evidence="2 4" key="1">
    <citation type="journal article" date="2016" name="Genome Announc.">
        <title>Draft Genome Sequences of Five Rapidly Growing Mycobacterium Species, M. thermoresistibile, M. fortuitum subsp. acetamidolyticum, M. canariasense, M. brisbanense, and M. novocastrense.</title>
        <authorList>
            <person name="Katahira K."/>
            <person name="Ogura Y."/>
            <person name="Gotoh Y."/>
            <person name="Hayashi T."/>
        </authorList>
    </citation>
    <scope>NUCLEOTIDE SEQUENCE [LARGE SCALE GENOMIC DNA]</scope>
    <source>
        <strain evidence="2 4">JCM18114</strain>
    </source>
</reference>
<reference evidence="3" key="3">
    <citation type="journal article" date="2022" name="BMC Genomics">
        <title>Comparative genome analysis of mycobacteria focusing on tRNA and non-coding RNA.</title>
        <authorList>
            <person name="Behra P.R.K."/>
            <person name="Pettersson B.M.F."/>
            <person name="Ramesh M."/>
            <person name="Das S."/>
            <person name="Dasgupta S."/>
            <person name="Kirsebom L.A."/>
        </authorList>
    </citation>
    <scope>NUCLEOTIDE SEQUENCE</scope>
    <source>
        <strain evidence="3">DSM 44203</strain>
    </source>
</reference>
<evidence type="ECO:0000313" key="5">
    <source>
        <dbReference type="Proteomes" id="UP001207528"/>
    </source>
</evidence>
<dbReference type="EMBL" id="JACKTI010000020">
    <property type="protein sequence ID" value="MCV7022653.1"/>
    <property type="molecule type" value="Genomic_DNA"/>
</dbReference>
<dbReference type="AlphaFoldDB" id="A0AAW5SFX2"/>
<evidence type="ECO:0000313" key="4">
    <source>
        <dbReference type="Proteomes" id="UP000069773"/>
    </source>
</evidence>